<evidence type="ECO:0000313" key="1">
    <source>
        <dbReference type="EMBL" id="EFE66241.2"/>
    </source>
</evidence>
<proteinExistence type="predicted"/>
<dbReference type="eggNOG" id="ENOG5034BVE">
    <property type="taxonomic scope" value="Bacteria"/>
</dbReference>
<dbReference type="AlphaFoldDB" id="D6A923"/>
<dbReference type="Proteomes" id="UP000003824">
    <property type="component" value="Unassembled WGS sequence"/>
</dbReference>
<dbReference type="SUPFAM" id="SSF75169">
    <property type="entry name" value="DsrEFH-like"/>
    <property type="match status" value="1"/>
</dbReference>
<protein>
    <submittedName>
        <fullName evidence="1">Predicted protein</fullName>
    </submittedName>
</protein>
<sequence>MMAGARTAGETGTPGRRTLAIVEKAYRGALEKQFFDALYLAVELHRQLGGLDVLLRGRAVTYGVRAEPVPALRIGSRTLDTLTDPRRDLRTLMDAGVRVHAEESALAAHGLAPDRLLDGVRAVPDGSTALRWPEYRMVCYL</sequence>
<gene>
    <name evidence="1" type="ORF">SSFG_01494</name>
</gene>
<name>D6A923_STRV1</name>
<dbReference type="InterPro" id="IPR027396">
    <property type="entry name" value="DsrEFH-like"/>
</dbReference>
<reference evidence="2" key="1">
    <citation type="submission" date="2008-12" db="EMBL/GenBank/DDBJ databases">
        <title>Annotation of Streptomyces ghanaensis ATCC 14672.</title>
        <authorList>
            <consortium name="The Broad Institute Genome Sequencing Platform"/>
            <consortium name="Broad Institute Microbial Sequencing Center"/>
            <person name="Fischbach M."/>
            <person name="Ward D."/>
            <person name="Young S."/>
            <person name="Kodira C.D."/>
            <person name="Zeng Q."/>
            <person name="Koehrsen M."/>
            <person name="Godfrey P."/>
            <person name="Alvarado L."/>
            <person name="Berlin A.M."/>
            <person name="Borenstein D."/>
            <person name="Chen Z."/>
            <person name="Engels R."/>
            <person name="Freedman E."/>
            <person name="Gellesch M."/>
            <person name="Goldberg J."/>
            <person name="Griggs A."/>
            <person name="Gujja S."/>
            <person name="Heiman D.I."/>
            <person name="Hepburn T.A."/>
            <person name="Howarth C."/>
            <person name="Jen D."/>
            <person name="Larson L."/>
            <person name="Lewis B."/>
            <person name="Mehta T."/>
            <person name="Park D."/>
            <person name="Pearson M."/>
            <person name="Roberts A."/>
            <person name="Saif S."/>
            <person name="Shea T.D."/>
            <person name="Shenoy N."/>
            <person name="Sisk P."/>
            <person name="Stolte C."/>
            <person name="Sykes S.N."/>
            <person name="Walk T."/>
            <person name="White J."/>
            <person name="Yandava C."/>
            <person name="Straight P."/>
            <person name="Clardy J."/>
            <person name="Hung D."/>
            <person name="Kolter R."/>
            <person name="Mekalanos J."/>
            <person name="Walker S."/>
            <person name="Walsh C.T."/>
            <person name="Wieland B.L.C."/>
            <person name="Ilzarbe M."/>
            <person name="Galagan J."/>
            <person name="Nusbaum C."/>
            <person name="Birren B."/>
        </authorList>
    </citation>
    <scope>NUCLEOTIDE SEQUENCE [LARGE SCALE GENOMIC DNA]</scope>
    <source>
        <strain evidence="2">ATCC 14672 / DSM 40746 / JCM 4963 / KCTC 9882 / NRRL B-12104 / FH 1290</strain>
    </source>
</reference>
<accession>D6A923</accession>
<dbReference type="EMBL" id="DS999641">
    <property type="protein sequence ID" value="EFE66241.2"/>
    <property type="molecule type" value="Genomic_DNA"/>
</dbReference>
<evidence type="ECO:0000313" key="2">
    <source>
        <dbReference type="Proteomes" id="UP000003824"/>
    </source>
</evidence>
<organism evidence="1 2">
    <name type="scientific">Streptomyces viridosporus (strain ATCC 14672 / DSM 40746 / JCM 4963 / KCTC 9882 / NRRL B-12104 / FH 1290)</name>
    <name type="common">Streptomyces ghanaensis</name>
    <dbReference type="NCBI Taxonomy" id="566461"/>
    <lineage>
        <taxon>Bacteria</taxon>
        <taxon>Bacillati</taxon>
        <taxon>Actinomycetota</taxon>
        <taxon>Actinomycetes</taxon>
        <taxon>Kitasatosporales</taxon>
        <taxon>Streptomycetaceae</taxon>
        <taxon>Streptomyces</taxon>
    </lineage>
</organism>